<evidence type="ECO:0000259" key="15">
    <source>
        <dbReference type="PROSITE" id="PS50089"/>
    </source>
</evidence>
<evidence type="ECO:0000256" key="7">
    <source>
        <dbReference type="ARBA" id="ARBA00022771"/>
    </source>
</evidence>
<dbReference type="GO" id="GO:0016020">
    <property type="term" value="C:membrane"/>
    <property type="evidence" value="ECO:0007669"/>
    <property type="project" value="UniProtKB-SubCell"/>
</dbReference>
<feature type="domain" description="RING-type" evidence="15">
    <location>
        <begin position="364"/>
        <end position="403"/>
    </location>
</feature>
<keyword evidence="6" id="KW-0479">Metal-binding</keyword>
<evidence type="ECO:0000256" key="1">
    <source>
        <dbReference type="ARBA" id="ARBA00000900"/>
    </source>
</evidence>
<dbReference type="InterPro" id="IPR013083">
    <property type="entry name" value="Znf_RING/FYVE/PHD"/>
</dbReference>
<feature type="transmembrane region" description="Helical" evidence="14">
    <location>
        <begin position="275"/>
        <end position="296"/>
    </location>
</feature>
<evidence type="ECO:0000313" key="16">
    <source>
        <dbReference type="EMBL" id="CAG7867775.1"/>
    </source>
</evidence>
<organism evidence="16 17">
    <name type="scientific">Brassica campestris</name>
    <name type="common">Field mustard</name>
    <dbReference type="NCBI Taxonomy" id="3711"/>
    <lineage>
        <taxon>Eukaryota</taxon>
        <taxon>Viridiplantae</taxon>
        <taxon>Streptophyta</taxon>
        <taxon>Embryophyta</taxon>
        <taxon>Tracheophyta</taxon>
        <taxon>Spermatophyta</taxon>
        <taxon>Magnoliopsida</taxon>
        <taxon>eudicotyledons</taxon>
        <taxon>Gunneridae</taxon>
        <taxon>Pentapetalae</taxon>
        <taxon>rosids</taxon>
        <taxon>malvids</taxon>
        <taxon>Brassicales</taxon>
        <taxon>Brassicaceae</taxon>
        <taxon>Brassiceae</taxon>
        <taxon>Brassica</taxon>
    </lineage>
</organism>
<dbReference type="PROSITE" id="PS50089">
    <property type="entry name" value="ZF_RING_2"/>
    <property type="match status" value="1"/>
</dbReference>
<dbReference type="GO" id="GO:0008270">
    <property type="term" value="F:zinc ion binding"/>
    <property type="evidence" value="ECO:0007669"/>
    <property type="project" value="UniProtKB-KW"/>
</dbReference>
<dbReference type="GO" id="GO:0016567">
    <property type="term" value="P:protein ubiquitination"/>
    <property type="evidence" value="ECO:0007669"/>
    <property type="project" value="InterPro"/>
</dbReference>
<proteinExistence type="predicted"/>
<dbReference type="GO" id="GO:0061630">
    <property type="term" value="F:ubiquitin protein ligase activity"/>
    <property type="evidence" value="ECO:0007669"/>
    <property type="project" value="UniProtKB-EC"/>
</dbReference>
<accession>A0A8D9CZA8</accession>
<dbReference type="PANTHER" id="PTHR47355:SF4">
    <property type="entry name" value="RING-TYPE E3 UBIQUITIN TRANSFERASE"/>
    <property type="match status" value="1"/>
</dbReference>
<keyword evidence="4" id="KW-0808">Transferase</keyword>
<evidence type="ECO:0000256" key="5">
    <source>
        <dbReference type="ARBA" id="ARBA00022692"/>
    </source>
</evidence>
<evidence type="ECO:0000256" key="12">
    <source>
        <dbReference type="PROSITE-ProRule" id="PRU00175"/>
    </source>
</evidence>
<evidence type="ECO:0000256" key="9">
    <source>
        <dbReference type="ARBA" id="ARBA00022833"/>
    </source>
</evidence>
<evidence type="ECO:0000256" key="13">
    <source>
        <dbReference type="SAM" id="MobiDB-lite"/>
    </source>
</evidence>
<dbReference type="InterPro" id="IPR022170">
    <property type="entry name" value="MUL1-like"/>
</dbReference>
<evidence type="ECO:0000256" key="6">
    <source>
        <dbReference type="ARBA" id="ARBA00022723"/>
    </source>
</evidence>
<feature type="region of interest" description="Disordered" evidence="13">
    <location>
        <begin position="330"/>
        <end position="354"/>
    </location>
</feature>
<evidence type="ECO:0000256" key="14">
    <source>
        <dbReference type="SAM" id="Phobius"/>
    </source>
</evidence>
<name>A0A8D9CZA8_BRACM</name>
<dbReference type="Gene3D" id="3.30.40.10">
    <property type="entry name" value="Zinc/RING finger domain, C3HC4 (zinc finger)"/>
    <property type="match status" value="1"/>
</dbReference>
<keyword evidence="7 12" id="KW-0863">Zinc-finger</keyword>
<protein>
    <recommendedName>
        <fullName evidence="3">RING-type E3 ubiquitin transferase</fullName>
        <ecNumber evidence="3">2.3.2.27</ecNumber>
    </recommendedName>
</protein>
<evidence type="ECO:0000256" key="11">
    <source>
        <dbReference type="ARBA" id="ARBA00023136"/>
    </source>
</evidence>
<evidence type="ECO:0000256" key="8">
    <source>
        <dbReference type="ARBA" id="ARBA00022786"/>
    </source>
</evidence>
<dbReference type="PANTHER" id="PTHR47355">
    <property type="entry name" value="E3 UBIQUITIN-PROTEIN LIGASE SPL2"/>
    <property type="match status" value="1"/>
</dbReference>
<dbReference type="AlphaFoldDB" id="A0A8D9CZA8"/>
<dbReference type="SMART" id="SM00184">
    <property type="entry name" value="RING"/>
    <property type="match status" value="1"/>
</dbReference>
<feature type="transmembrane region" description="Helical" evidence="14">
    <location>
        <begin position="12"/>
        <end position="34"/>
    </location>
</feature>
<reference evidence="16 17" key="1">
    <citation type="submission" date="2021-07" db="EMBL/GenBank/DDBJ databases">
        <authorList>
            <consortium name="Genoscope - CEA"/>
            <person name="William W."/>
        </authorList>
    </citation>
    <scope>NUCLEOTIDE SEQUENCE [LARGE SCALE GENOMIC DNA]</scope>
</reference>
<comment type="catalytic activity">
    <reaction evidence="1">
        <text>S-ubiquitinyl-[E2 ubiquitin-conjugating enzyme]-L-cysteine + [acceptor protein]-L-lysine = [E2 ubiquitin-conjugating enzyme]-L-cysteine + N(6)-ubiquitinyl-[acceptor protein]-L-lysine.</text>
        <dbReference type="EC" id="2.3.2.27"/>
    </reaction>
</comment>
<evidence type="ECO:0000256" key="2">
    <source>
        <dbReference type="ARBA" id="ARBA00004141"/>
    </source>
</evidence>
<comment type="subcellular location">
    <subcellularLocation>
        <location evidence="2">Membrane</location>
        <topology evidence="2">Multi-pass membrane protein</topology>
    </subcellularLocation>
</comment>
<dbReference type="CDD" id="cd23145">
    <property type="entry name" value="RING-HC_SPL2-like"/>
    <property type="match status" value="1"/>
</dbReference>
<evidence type="ECO:0000256" key="4">
    <source>
        <dbReference type="ARBA" id="ARBA00022679"/>
    </source>
</evidence>
<sequence length="416" mass="46246">MSSPDRSAVFPLLIDIALSFDGAILGVTLALGAVRAAFKYASTSAALNKIKDAPEVSVSDLRSLIPAYDDQSETSDDQERIVVVRGTVKAKVTGGEGSNKKKNNNNVLTSQETGDKALIIHRSQTYVYSGWKTLFQLTNGHRFLLERSLPKQGADFMRMVPFVIVDNTQPSQSSFLVVNMDGARQPLPLTTVYNRLQPINSSPYAFLQALFFPEYPVGLIDVEKILPPGRDLTAVGICSFNNGVPEIKSCQDLPYFLSDMTKDKMILDLAETTSVIFWGGIIMGCLSAGILGFAAARYLTSETHRLFCLDSKSVYCLVFRAWNRWKQRHREREQQQRPDEQRPAQPVVADETEDEDEIPDGALCVICVTRRRVPAFIPCGHVVCCRQCASTVEREVNPKCPVCLQSIRGSMRVYYS</sequence>
<dbReference type="InterPro" id="IPR001841">
    <property type="entry name" value="Znf_RING"/>
</dbReference>
<dbReference type="EMBL" id="LS974622">
    <property type="protein sequence ID" value="CAG7867775.1"/>
    <property type="molecule type" value="Genomic_DNA"/>
</dbReference>
<evidence type="ECO:0000313" key="17">
    <source>
        <dbReference type="Proteomes" id="UP000694005"/>
    </source>
</evidence>
<keyword evidence="9" id="KW-0862">Zinc</keyword>
<keyword evidence="11 14" id="KW-0472">Membrane</keyword>
<feature type="compositionally biased region" description="Basic and acidic residues" evidence="13">
    <location>
        <begin position="330"/>
        <end position="342"/>
    </location>
</feature>
<dbReference type="SUPFAM" id="SSF57850">
    <property type="entry name" value="RING/U-box"/>
    <property type="match status" value="1"/>
</dbReference>
<gene>
    <name evidence="16" type="ORF">BRAPAZ1V2_A06P00150.2</name>
</gene>
<evidence type="ECO:0000256" key="10">
    <source>
        <dbReference type="ARBA" id="ARBA00022989"/>
    </source>
</evidence>
<dbReference type="Pfam" id="PF12483">
    <property type="entry name" value="GIDE"/>
    <property type="match status" value="1"/>
</dbReference>
<keyword evidence="10 14" id="KW-1133">Transmembrane helix</keyword>
<dbReference type="InterPro" id="IPR044247">
    <property type="entry name" value="SPL2-like"/>
</dbReference>
<dbReference type="Gramene" id="A06p00150.2_BraZ1">
    <property type="protein sequence ID" value="A06p00150.2_BraZ1.CDS"/>
    <property type="gene ID" value="A06g00150.2_BraZ1"/>
</dbReference>
<dbReference type="Proteomes" id="UP000694005">
    <property type="component" value="Chromosome A06"/>
</dbReference>
<dbReference type="Pfam" id="PF13920">
    <property type="entry name" value="zf-C3HC4_3"/>
    <property type="match status" value="1"/>
</dbReference>
<keyword evidence="5 14" id="KW-0812">Transmembrane</keyword>
<dbReference type="EC" id="2.3.2.27" evidence="3"/>
<evidence type="ECO:0000256" key="3">
    <source>
        <dbReference type="ARBA" id="ARBA00012483"/>
    </source>
</evidence>
<keyword evidence="8" id="KW-0833">Ubl conjugation pathway</keyword>